<evidence type="ECO:0000313" key="17">
    <source>
        <dbReference type="EMBL" id="UYQ73622.1"/>
    </source>
</evidence>
<evidence type="ECO:0000256" key="13">
    <source>
        <dbReference type="ARBA" id="ARBA00041418"/>
    </source>
</evidence>
<evidence type="ECO:0000256" key="2">
    <source>
        <dbReference type="ARBA" id="ARBA00022676"/>
    </source>
</evidence>
<evidence type="ECO:0000256" key="1">
    <source>
        <dbReference type="ARBA" id="ARBA00004141"/>
    </source>
</evidence>
<evidence type="ECO:0000256" key="11">
    <source>
        <dbReference type="ARBA" id="ARBA00038053"/>
    </source>
</evidence>
<evidence type="ECO:0000256" key="16">
    <source>
        <dbReference type="SAM" id="Phobius"/>
    </source>
</evidence>
<dbReference type="RefSeq" id="WP_264227183.1">
    <property type="nucleotide sequence ID" value="NZ_CP107716.1"/>
</dbReference>
<feature type="transmembrane region" description="Helical" evidence="16">
    <location>
        <begin position="65"/>
        <end position="82"/>
    </location>
</feature>
<keyword evidence="7 16" id="KW-1133">Transmembrane helix</keyword>
<organism evidence="17 18">
    <name type="scientific">Pelagibacterium flavum</name>
    <dbReference type="NCBI Taxonomy" id="2984530"/>
    <lineage>
        <taxon>Bacteria</taxon>
        <taxon>Pseudomonadati</taxon>
        <taxon>Pseudomonadota</taxon>
        <taxon>Alphaproteobacteria</taxon>
        <taxon>Hyphomicrobiales</taxon>
        <taxon>Devosiaceae</taxon>
        <taxon>Pelagibacterium</taxon>
    </lineage>
</organism>
<accession>A0ABY6ISL7</accession>
<keyword evidence="4 16" id="KW-0812">Transmembrane</keyword>
<feature type="transmembrane region" description="Helical" evidence="16">
    <location>
        <begin position="348"/>
        <end position="367"/>
    </location>
</feature>
<feature type="transmembrane region" description="Helical" evidence="16">
    <location>
        <begin position="27"/>
        <end position="45"/>
    </location>
</feature>
<evidence type="ECO:0000256" key="6">
    <source>
        <dbReference type="ARBA" id="ARBA00022984"/>
    </source>
</evidence>
<evidence type="ECO:0000256" key="4">
    <source>
        <dbReference type="ARBA" id="ARBA00022692"/>
    </source>
</evidence>
<sequence length="395" mass="42801">MTAISAWFSRERKTPIAEWWWTVDRELMFALCALMGFGVLLSFAASPPVAERIGLGPWHFTQRHVLFCIPALGAMLLASLVNARWTRIIALVTLVGGVVLLAMTLRYGVEVKGARRWISFMGQSLQPIEFVKPALAVMSAWFISEQMKRKDVPGHILALGATGLVVGLLLLQPDVGQTILVSVVYGGLLFLAGISWLVIAVLGVAAIVLLVMAYTFFPHVARRIDAFLNPETGDNYQAERALESLLEGGWFGMGPGEGIALRYLPDAHADFVFAAGASEFGILFCLMLVGLIAFIVIRALNLAMAQQNLFNRLAASALAIQFGVQSAFNLTVNLNLIPPKGMTLPFVSYGGTSMIAIGLSMGLLLALTRRKPEETFATGLPIRSALDNQSVPGKR</sequence>
<evidence type="ECO:0000256" key="15">
    <source>
        <dbReference type="ARBA" id="ARBA00049902"/>
    </source>
</evidence>
<dbReference type="EMBL" id="CP107716">
    <property type="protein sequence ID" value="UYQ73622.1"/>
    <property type="molecule type" value="Genomic_DNA"/>
</dbReference>
<feature type="transmembrane region" description="Helical" evidence="16">
    <location>
        <begin position="153"/>
        <end position="171"/>
    </location>
</feature>
<feature type="transmembrane region" description="Helical" evidence="16">
    <location>
        <begin position="88"/>
        <end position="109"/>
    </location>
</feature>
<keyword evidence="6" id="KW-0573">Peptidoglycan synthesis</keyword>
<dbReference type="PANTHER" id="PTHR30474">
    <property type="entry name" value="CELL CYCLE PROTEIN"/>
    <property type="match status" value="1"/>
</dbReference>
<keyword evidence="8 16" id="KW-0472">Membrane</keyword>
<dbReference type="Pfam" id="PF01098">
    <property type="entry name" value="FTSW_RODA_SPOVE"/>
    <property type="match status" value="1"/>
</dbReference>
<comment type="subcellular location">
    <subcellularLocation>
        <location evidence="1">Membrane</location>
        <topology evidence="1">Multi-pass membrane protein</topology>
    </subcellularLocation>
</comment>
<feature type="transmembrane region" description="Helical" evidence="16">
    <location>
        <begin position="183"/>
        <end position="216"/>
    </location>
</feature>
<evidence type="ECO:0000256" key="3">
    <source>
        <dbReference type="ARBA" id="ARBA00022679"/>
    </source>
</evidence>
<keyword evidence="5" id="KW-0133">Cell shape</keyword>
<name>A0ABY6ISL7_9HYPH</name>
<reference evidence="17" key="1">
    <citation type="submission" date="2022-10" db="EMBL/GenBank/DDBJ databases">
        <title>YIM 151497 complete genome.</title>
        <authorList>
            <person name="Chen X."/>
        </authorList>
    </citation>
    <scope>NUCLEOTIDE SEQUENCE</scope>
    <source>
        <strain evidence="17">YIM 151497</strain>
    </source>
</reference>
<evidence type="ECO:0000256" key="12">
    <source>
        <dbReference type="ARBA" id="ARBA00041185"/>
    </source>
</evidence>
<feature type="transmembrane region" description="Helical" evidence="16">
    <location>
        <begin position="309"/>
        <end position="328"/>
    </location>
</feature>
<evidence type="ECO:0000313" key="18">
    <source>
        <dbReference type="Proteomes" id="UP001163882"/>
    </source>
</evidence>
<dbReference type="InterPro" id="IPR001182">
    <property type="entry name" value="FtsW/RodA"/>
</dbReference>
<dbReference type="Proteomes" id="UP001163882">
    <property type="component" value="Chromosome"/>
</dbReference>
<comment type="catalytic activity">
    <reaction evidence="15">
        <text>[GlcNAc-(1-&gt;4)-Mur2Ac(oyl-L-Ala-gamma-D-Glu-L-Lys-D-Ala-D-Ala)](n)-di-trans,octa-cis-undecaprenyl diphosphate + beta-D-GlcNAc-(1-&gt;4)-Mur2Ac(oyl-L-Ala-gamma-D-Glu-L-Lys-D-Ala-D-Ala)-di-trans,octa-cis-undecaprenyl diphosphate = [GlcNAc-(1-&gt;4)-Mur2Ac(oyl-L-Ala-gamma-D-Glu-L-Lys-D-Ala-D-Ala)](n+1)-di-trans,octa-cis-undecaprenyl diphosphate + di-trans,octa-cis-undecaprenyl diphosphate + H(+)</text>
        <dbReference type="Rhea" id="RHEA:23708"/>
        <dbReference type="Rhea" id="RHEA-COMP:9602"/>
        <dbReference type="Rhea" id="RHEA-COMP:9603"/>
        <dbReference type="ChEBI" id="CHEBI:15378"/>
        <dbReference type="ChEBI" id="CHEBI:58405"/>
        <dbReference type="ChEBI" id="CHEBI:60033"/>
        <dbReference type="ChEBI" id="CHEBI:78435"/>
        <dbReference type="EC" id="2.4.99.28"/>
    </reaction>
</comment>
<gene>
    <name evidence="17" type="ORF">OF122_07665</name>
</gene>
<protein>
    <recommendedName>
        <fullName evidence="12">Probable peptidoglycan glycosyltransferase FtsW</fullName>
        <ecNumber evidence="14">2.4.99.28</ecNumber>
    </recommendedName>
    <alternativeName>
        <fullName evidence="13">Cell division protein FtsW</fullName>
    </alternativeName>
    <alternativeName>
        <fullName evidence="10">Cell wall polymerase</fullName>
    </alternativeName>
    <alternativeName>
        <fullName evidence="9">Peptidoglycan polymerase</fullName>
    </alternativeName>
</protein>
<keyword evidence="3" id="KW-0808">Transferase</keyword>
<keyword evidence="18" id="KW-1185">Reference proteome</keyword>
<dbReference type="EC" id="2.4.99.28" evidence="14"/>
<evidence type="ECO:0000256" key="5">
    <source>
        <dbReference type="ARBA" id="ARBA00022960"/>
    </source>
</evidence>
<comment type="similarity">
    <text evidence="11">Belongs to the SEDS family. FtsW subfamily.</text>
</comment>
<evidence type="ECO:0000256" key="10">
    <source>
        <dbReference type="ARBA" id="ARBA00033270"/>
    </source>
</evidence>
<dbReference type="PANTHER" id="PTHR30474:SF2">
    <property type="entry name" value="PEPTIDOGLYCAN GLYCOSYLTRANSFERASE FTSW-RELATED"/>
    <property type="match status" value="1"/>
</dbReference>
<keyword evidence="2" id="KW-0328">Glycosyltransferase</keyword>
<evidence type="ECO:0000256" key="9">
    <source>
        <dbReference type="ARBA" id="ARBA00032370"/>
    </source>
</evidence>
<evidence type="ECO:0000256" key="7">
    <source>
        <dbReference type="ARBA" id="ARBA00022989"/>
    </source>
</evidence>
<proteinExistence type="inferred from homology"/>
<evidence type="ECO:0000256" key="8">
    <source>
        <dbReference type="ARBA" id="ARBA00023136"/>
    </source>
</evidence>
<feature type="transmembrane region" description="Helical" evidence="16">
    <location>
        <begin position="271"/>
        <end position="297"/>
    </location>
</feature>
<evidence type="ECO:0000256" key="14">
    <source>
        <dbReference type="ARBA" id="ARBA00044770"/>
    </source>
</evidence>